<protein>
    <submittedName>
        <fullName evidence="1">Uncharacterized protein</fullName>
    </submittedName>
</protein>
<organism evidence="1 2">
    <name type="scientific">Prunus dulcis</name>
    <name type="common">Almond</name>
    <name type="synonym">Amygdalus dulcis</name>
    <dbReference type="NCBI Taxonomy" id="3755"/>
    <lineage>
        <taxon>Eukaryota</taxon>
        <taxon>Viridiplantae</taxon>
        <taxon>Streptophyta</taxon>
        <taxon>Embryophyta</taxon>
        <taxon>Tracheophyta</taxon>
        <taxon>Spermatophyta</taxon>
        <taxon>Magnoliopsida</taxon>
        <taxon>eudicotyledons</taxon>
        <taxon>Gunneridae</taxon>
        <taxon>Pentapetalae</taxon>
        <taxon>rosids</taxon>
        <taxon>fabids</taxon>
        <taxon>Rosales</taxon>
        <taxon>Rosaceae</taxon>
        <taxon>Amygdaloideae</taxon>
        <taxon>Amygdaleae</taxon>
        <taxon>Prunus</taxon>
    </lineage>
</organism>
<name>A0AAD4ZNI2_PRUDU</name>
<dbReference type="Proteomes" id="UP001054821">
    <property type="component" value="Chromosome 1"/>
</dbReference>
<proteinExistence type="predicted"/>
<dbReference type="AlphaFoldDB" id="A0AAD4ZNI2"/>
<reference evidence="1 2" key="1">
    <citation type="journal article" date="2022" name="G3 (Bethesda)">
        <title>Whole-genome sequence and methylome profiling of the almond [Prunus dulcis (Mill.) D.A. Webb] cultivar 'Nonpareil'.</title>
        <authorList>
            <person name="D'Amico-Willman K.M."/>
            <person name="Ouma W.Z."/>
            <person name="Meulia T."/>
            <person name="Sideli G.M."/>
            <person name="Gradziel T.M."/>
            <person name="Fresnedo-Ramirez J."/>
        </authorList>
    </citation>
    <scope>NUCLEOTIDE SEQUENCE [LARGE SCALE GENOMIC DNA]</scope>
    <source>
        <strain evidence="1">Clone GOH B32 T37-40</strain>
    </source>
</reference>
<accession>A0AAD4ZNI2</accession>
<sequence>MVTTRSILWETQPAKKRAQGDAGSRANYFTEQVTVSNLVNKRLERNALSVLHSANLLVICTQEGARGGKEGRGIFAIEYSHGKICSHTQRQWKPVHPAHSMTATATVTPRSPSLTTAMIAS</sequence>
<dbReference type="EMBL" id="JAJFAZ020000001">
    <property type="protein sequence ID" value="KAI5351352.1"/>
    <property type="molecule type" value="Genomic_DNA"/>
</dbReference>
<evidence type="ECO:0000313" key="1">
    <source>
        <dbReference type="EMBL" id="KAI5351352.1"/>
    </source>
</evidence>
<comment type="caution">
    <text evidence="1">The sequence shown here is derived from an EMBL/GenBank/DDBJ whole genome shotgun (WGS) entry which is preliminary data.</text>
</comment>
<evidence type="ECO:0000313" key="2">
    <source>
        <dbReference type="Proteomes" id="UP001054821"/>
    </source>
</evidence>
<keyword evidence="2" id="KW-1185">Reference proteome</keyword>
<gene>
    <name evidence="1" type="ORF">L3X38_004243</name>
</gene>